<evidence type="ECO:0000313" key="2">
    <source>
        <dbReference type="Proteomes" id="UP001163152"/>
    </source>
</evidence>
<name>A0A9E8ZI17_9CYAN</name>
<accession>A0A9E8ZI17</accession>
<protein>
    <submittedName>
        <fullName evidence="1">Uncharacterized protein</fullName>
    </submittedName>
</protein>
<dbReference type="RefSeq" id="WP_268612197.1">
    <property type="nucleotide sequence ID" value="NZ_CP113797.1"/>
</dbReference>
<gene>
    <name evidence="1" type="ORF">OXH18_08955</name>
</gene>
<keyword evidence="2" id="KW-1185">Reference proteome</keyword>
<sequence>MRNSITTIALLGLLLLLLVAPFSALAPLILIAAVFLIARIGWTVFQILATGEERDRPASDAD</sequence>
<reference evidence="1" key="1">
    <citation type="submission" date="2022-12" db="EMBL/GenBank/DDBJ databases">
        <title>Polyphasic identification of a Novel Hot-Spring Cyanobacterium Ocullathermofonsia sinensis gen nov. sp. nov. and Genomic Insights on its Adaptations to the Thermal Habitat.</title>
        <authorList>
            <person name="Daroch M."/>
            <person name="Tang J."/>
            <person name="Jiang Y."/>
        </authorList>
    </citation>
    <scope>NUCLEOTIDE SEQUENCE</scope>
    <source>
        <strain evidence="1">PKUAC-SCTA174</strain>
    </source>
</reference>
<dbReference type="KEGG" id="tsin:OXH18_08955"/>
<dbReference type="AlphaFoldDB" id="A0A9E8ZI17"/>
<organism evidence="1 2">
    <name type="scientific">Thermocoleostomius sinensis A174</name>
    <dbReference type="NCBI Taxonomy" id="2016057"/>
    <lineage>
        <taxon>Bacteria</taxon>
        <taxon>Bacillati</taxon>
        <taxon>Cyanobacteriota</taxon>
        <taxon>Cyanophyceae</taxon>
        <taxon>Oculatellales</taxon>
        <taxon>Oculatellaceae</taxon>
        <taxon>Thermocoleostomius</taxon>
    </lineage>
</organism>
<dbReference type="EMBL" id="CP113797">
    <property type="protein sequence ID" value="WAL62097.1"/>
    <property type="molecule type" value="Genomic_DNA"/>
</dbReference>
<proteinExistence type="predicted"/>
<dbReference type="Proteomes" id="UP001163152">
    <property type="component" value="Chromosome"/>
</dbReference>
<evidence type="ECO:0000313" key="1">
    <source>
        <dbReference type="EMBL" id="WAL62097.1"/>
    </source>
</evidence>